<dbReference type="SUPFAM" id="SSF82153">
    <property type="entry name" value="FAS1 domain"/>
    <property type="match status" value="1"/>
</dbReference>
<dbReference type="PANTHER" id="PTHR10900:SF77">
    <property type="entry name" value="FI19380P1"/>
    <property type="match status" value="1"/>
</dbReference>
<dbReference type="EMBL" id="JANFNH010000001">
    <property type="protein sequence ID" value="MCQ4040778.1"/>
    <property type="molecule type" value="Genomic_DNA"/>
</dbReference>
<evidence type="ECO:0000313" key="3">
    <source>
        <dbReference type="Proteomes" id="UP001206206"/>
    </source>
</evidence>
<dbReference type="InterPro" id="IPR050904">
    <property type="entry name" value="Adhesion/Biosynth-related"/>
</dbReference>
<sequence>MSKDLVTDASAHLPMLTQWVHAVDEANMHRTLKEAQHITVFAPDDAAFAKIPKSQLARLLENKAELRKTLLYHVVGHRVTPDALSNSAFTTLSNGALLTSGSGQSFKVDGTANIVCGNIQTVNANLYIIDSVLSPQP</sequence>
<dbReference type="PANTHER" id="PTHR10900">
    <property type="entry name" value="PERIOSTIN-RELATED"/>
    <property type="match status" value="1"/>
</dbReference>
<evidence type="ECO:0000259" key="1">
    <source>
        <dbReference type="PROSITE" id="PS50213"/>
    </source>
</evidence>
<accession>A0ABT1P5W7</accession>
<gene>
    <name evidence="2" type="ORF">NON19_01745</name>
</gene>
<dbReference type="SMART" id="SM00554">
    <property type="entry name" value="FAS1"/>
    <property type="match status" value="1"/>
</dbReference>
<dbReference type="Pfam" id="PF02469">
    <property type="entry name" value="Fasciclin"/>
    <property type="match status" value="1"/>
</dbReference>
<organism evidence="2 3">
    <name type="scientific">Streptantibioticus rubrisoli</name>
    <dbReference type="NCBI Taxonomy" id="1387313"/>
    <lineage>
        <taxon>Bacteria</taxon>
        <taxon>Bacillati</taxon>
        <taxon>Actinomycetota</taxon>
        <taxon>Actinomycetes</taxon>
        <taxon>Kitasatosporales</taxon>
        <taxon>Streptomycetaceae</taxon>
        <taxon>Streptantibioticus</taxon>
    </lineage>
</organism>
<dbReference type="InterPro" id="IPR000782">
    <property type="entry name" value="FAS1_domain"/>
</dbReference>
<dbReference type="Gene3D" id="2.30.180.10">
    <property type="entry name" value="FAS1 domain"/>
    <property type="match status" value="1"/>
</dbReference>
<comment type="caution">
    <text evidence="2">The sequence shown here is derived from an EMBL/GenBank/DDBJ whole genome shotgun (WGS) entry which is preliminary data.</text>
</comment>
<dbReference type="PROSITE" id="PS50213">
    <property type="entry name" value="FAS1"/>
    <property type="match status" value="1"/>
</dbReference>
<name>A0ABT1P5W7_9ACTN</name>
<proteinExistence type="predicted"/>
<dbReference type="InterPro" id="IPR036378">
    <property type="entry name" value="FAS1_dom_sf"/>
</dbReference>
<reference evidence="2 3" key="1">
    <citation type="submission" date="2022-06" db="EMBL/GenBank/DDBJ databases">
        <title>Draft genome sequence of type strain Streptomyces rubrisoli DSM 42083.</title>
        <authorList>
            <person name="Duangmal K."/>
            <person name="Klaysubun C."/>
        </authorList>
    </citation>
    <scope>NUCLEOTIDE SEQUENCE [LARGE SCALE GENOMIC DNA]</scope>
    <source>
        <strain evidence="2 3">DSM 42083</strain>
    </source>
</reference>
<dbReference type="RefSeq" id="WP_255924714.1">
    <property type="nucleotide sequence ID" value="NZ_JANFNH010000001.1"/>
</dbReference>
<dbReference type="Proteomes" id="UP001206206">
    <property type="component" value="Unassembled WGS sequence"/>
</dbReference>
<feature type="domain" description="FAS1" evidence="1">
    <location>
        <begin position="3"/>
        <end position="133"/>
    </location>
</feature>
<keyword evidence="3" id="KW-1185">Reference proteome</keyword>
<evidence type="ECO:0000313" key="2">
    <source>
        <dbReference type="EMBL" id="MCQ4040778.1"/>
    </source>
</evidence>
<protein>
    <submittedName>
        <fullName evidence="2">Fasciclin domain-containing protein</fullName>
    </submittedName>
</protein>